<organism evidence="2 3">
    <name type="scientific">Streptomyces rapamycinicus (strain ATCC 29253 / DSM 41530 / NRRL 5491 / AYB-994)</name>
    <name type="common">Streptomyces hygroscopicus (strain ATCC 29253)</name>
    <dbReference type="NCBI Taxonomy" id="1343740"/>
    <lineage>
        <taxon>Bacteria</taxon>
        <taxon>Bacillati</taxon>
        <taxon>Actinomycetota</taxon>
        <taxon>Actinomycetes</taxon>
        <taxon>Kitasatosporales</taxon>
        <taxon>Streptomycetaceae</taxon>
        <taxon>Streptomyces</taxon>
        <taxon>Streptomyces violaceusniger group</taxon>
    </lineage>
</organism>
<gene>
    <name evidence="2" type="ORF">D3C57_122330</name>
</gene>
<accession>A0A3L8RP42</accession>
<evidence type="ECO:0000256" key="1">
    <source>
        <dbReference type="SAM" id="Phobius"/>
    </source>
</evidence>
<keyword evidence="1" id="KW-0472">Membrane</keyword>
<reference evidence="2 3" key="1">
    <citation type="journal article" date="2018" name="J. Biol. Chem.">
        <title>Discovery of the actinoplanic acid pathway in Streptomyces rapamycinicus reveals a genetically conserved synergism with rapamycin.</title>
        <authorList>
            <person name="Mrak P."/>
            <person name="Krastel P."/>
            <person name="Pivk Lukancic P."/>
            <person name="Tao J."/>
            <person name="Pistorius D."/>
            <person name="Moore C.M."/>
        </authorList>
    </citation>
    <scope>NUCLEOTIDE SEQUENCE [LARGE SCALE GENOMIC DNA]</scope>
    <source>
        <strain evidence="2 3">NRRL 5491</strain>
    </source>
</reference>
<protein>
    <submittedName>
        <fullName evidence="2">Uncharacterized protein</fullName>
    </submittedName>
</protein>
<name>A0A3L8RP42_STRRN</name>
<evidence type="ECO:0000313" key="2">
    <source>
        <dbReference type="EMBL" id="RLV81169.1"/>
    </source>
</evidence>
<proteinExistence type="predicted"/>
<evidence type="ECO:0000313" key="3">
    <source>
        <dbReference type="Proteomes" id="UP000281594"/>
    </source>
</evidence>
<dbReference type="EMBL" id="QYCY01000001">
    <property type="protein sequence ID" value="RLV81169.1"/>
    <property type="molecule type" value="Genomic_DNA"/>
</dbReference>
<feature type="transmembrane region" description="Helical" evidence="1">
    <location>
        <begin position="74"/>
        <end position="94"/>
    </location>
</feature>
<keyword evidence="1" id="KW-1133">Transmembrane helix</keyword>
<dbReference type="AlphaFoldDB" id="A0A3L8RP42"/>
<sequence length="97" mass="10856">MMRRGGSQAPPLPRPTLMWRRCSTRTWRRCCPNPRRRAASTGAAWRDVLAQEFRGVRWVRVRGLTGAGAWVVRPLFVVGAGGGASGAAPWTVYLRRH</sequence>
<keyword evidence="1" id="KW-0812">Transmembrane</keyword>
<comment type="caution">
    <text evidence="2">The sequence shown here is derived from an EMBL/GenBank/DDBJ whole genome shotgun (WGS) entry which is preliminary data.</text>
</comment>
<dbReference type="Proteomes" id="UP000281594">
    <property type="component" value="Unassembled WGS sequence"/>
</dbReference>